<evidence type="ECO:0000256" key="10">
    <source>
        <dbReference type="ARBA" id="ARBA00023136"/>
    </source>
</evidence>
<dbReference type="PRINTS" id="PR00727">
    <property type="entry name" value="LEADERPTASE"/>
</dbReference>
<feature type="domain" description="Peptidase S26" evidence="14">
    <location>
        <begin position="9"/>
        <end position="177"/>
    </location>
</feature>
<dbReference type="OrthoDB" id="9802919at2"/>
<comment type="subcellular location">
    <subcellularLocation>
        <location evidence="2">Cell membrane</location>
        <topology evidence="2">Single-pass type II membrane protein</topology>
    </subcellularLocation>
    <subcellularLocation>
        <location evidence="13">Membrane</location>
        <topology evidence="13">Single-pass type II membrane protein</topology>
    </subcellularLocation>
</comment>
<keyword evidence="5" id="KW-1003">Cell membrane</keyword>
<dbReference type="EC" id="3.4.21.89" evidence="4 12"/>
<proteinExistence type="inferred from homology"/>
<dbReference type="GO" id="GO:0004252">
    <property type="term" value="F:serine-type endopeptidase activity"/>
    <property type="evidence" value="ECO:0007669"/>
    <property type="project" value="InterPro"/>
</dbReference>
<dbReference type="PROSITE" id="PS00761">
    <property type="entry name" value="SPASE_I_3"/>
    <property type="match status" value="1"/>
</dbReference>
<evidence type="ECO:0000256" key="13">
    <source>
        <dbReference type="RuleBase" id="RU362042"/>
    </source>
</evidence>
<dbReference type="GO" id="GO:0009003">
    <property type="term" value="F:signal peptidase activity"/>
    <property type="evidence" value="ECO:0007669"/>
    <property type="project" value="UniProtKB-EC"/>
</dbReference>
<feature type="active site" evidence="11">
    <location>
        <position position="80"/>
    </location>
</feature>
<evidence type="ECO:0000256" key="1">
    <source>
        <dbReference type="ARBA" id="ARBA00000677"/>
    </source>
</evidence>
<dbReference type="PROSITE" id="PS00501">
    <property type="entry name" value="SPASE_I_1"/>
    <property type="match status" value="1"/>
</dbReference>
<comment type="similarity">
    <text evidence="3 13">Belongs to the peptidase S26 family.</text>
</comment>
<keyword evidence="6 12" id="KW-0645">Protease</keyword>
<comment type="caution">
    <text evidence="15">The sequence shown here is derived from an EMBL/GenBank/DDBJ whole genome shotgun (WGS) entry which is preliminary data.</text>
</comment>
<feature type="active site" evidence="11">
    <location>
        <position position="39"/>
    </location>
</feature>
<dbReference type="Gene3D" id="2.10.109.10">
    <property type="entry name" value="Umud Fragment, subunit A"/>
    <property type="match status" value="1"/>
</dbReference>
<evidence type="ECO:0000256" key="12">
    <source>
        <dbReference type="RuleBase" id="RU003993"/>
    </source>
</evidence>
<dbReference type="RefSeq" id="WP_036153734.1">
    <property type="nucleotide sequence ID" value="NZ_AVCX01000007.1"/>
</dbReference>
<dbReference type="InterPro" id="IPR000223">
    <property type="entry name" value="Pept_S26A_signal_pept_1"/>
</dbReference>
<dbReference type="InterPro" id="IPR019756">
    <property type="entry name" value="Pept_S26A_signal_pept_1_Ser-AS"/>
</dbReference>
<evidence type="ECO:0000256" key="11">
    <source>
        <dbReference type="PIRSR" id="PIRSR600223-1"/>
    </source>
</evidence>
<evidence type="ECO:0000256" key="3">
    <source>
        <dbReference type="ARBA" id="ARBA00009370"/>
    </source>
</evidence>
<evidence type="ECO:0000256" key="2">
    <source>
        <dbReference type="ARBA" id="ARBA00004401"/>
    </source>
</evidence>
<dbReference type="AlphaFoldDB" id="A0A0A3IKW7"/>
<dbReference type="NCBIfam" id="TIGR02227">
    <property type="entry name" value="sigpep_I_bact"/>
    <property type="match status" value="1"/>
</dbReference>
<evidence type="ECO:0000256" key="9">
    <source>
        <dbReference type="ARBA" id="ARBA00022989"/>
    </source>
</evidence>
<dbReference type="InterPro" id="IPR019758">
    <property type="entry name" value="Pept_S26A_signal_pept_1_CS"/>
</dbReference>
<keyword evidence="10" id="KW-0472">Membrane</keyword>
<dbReference type="eggNOG" id="COG0681">
    <property type="taxonomic scope" value="Bacteria"/>
</dbReference>
<dbReference type="GO" id="GO:0005886">
    <property type="term" value="C:plasma membrane"/>
    <property type="evidence" value="ECO:0007669"/>
    <property type="project" value="UniProtKB-SubCell"/>
</dbReference>
<dbReference type="InterPro" id="IPR019757">
    <property type="entry name" value="Pept_S26A_signal_pept_1_Lys-AS"/>
</dbReference>
<dbReference type="EMBL" id="JPVP01000054">
    <property type="protein sequence ID" value="KGR85384.1"/>
    <property type="molecule type" value="Genomic_DNA"/>
</dbReference>
<keyword evidence="8 12" id="KW-0378">Hydrolase</keyword>
<comment type="catalytic activity">
    <reaction evidence="1 12">
        <text>Cleavage of hydrophobic, N-terminal signal or leader sequences from secreted and periplasmic proteins.</text>
        <dbReference type="EC" id="3.4.21.89"/>
    </reaction>
</comment>
<sequence length="186" mass="21377">MMKEKNELFEWVKVLSFAVLLAFGIRFFLMTPIVVNGASMMPTLDDGDKLIINKLGPKLSDYDRFDIIVFKSPDGPNYVKRIIGLPGDRIEYIEDELFINGKKFEEPYLDEYKTALIDSGTLTEDFRMEDYLGKTTVPKDSYFVLGDNRRVSNDSRFPDVGFIPEDVILGKAELIYWPFNNFGTVN</sequence>
<evidence type="ECO:0000256" key="5">
    <source>
        <dbReference type="ARBA" id="ARBA00022475"/>
    </source>
</evidence>
<dbReference type="FunFam" id="2.10.109.10:FF:000008">
    <property type="entry name" value="Signal peptidase I"/>
    <property type="match status" value="1"/>
</dbReference>
<dbReference type="Pfam" id="PF10502">
    <property type="entry name" value="Peptidase_S26"/>
    <property type="match status" value="1"/>
</dbReference>
<keyword evidence="7" id="KW-0812">Transmembrane</keyword>
<dbReference type="PANTHER" id="PTHR43390">
    <property type="entry name" value="SIGNAL PEPTIDASE I"/>
    <property type="match status" value="1"/>
</dbReference>
<dbReference type="GO" id="GO:0006465">
    <property type="term" value="P:signal peptide processing"/>
    <property type="evidence" value="ECO:0007669"/>
    <property type="project" value="InterPro"/>
</dbReference>
<dbReference type="PANTHER" id="PTHR43390:SF8">
    <property type="entry name" value="SIGNAL PEPTIDASE I"/>
    <property type="match status" value="1"/>
</dbReference>
<dbReference type="SUPFAM" id="SSF51306">
    <property type="entry name" value="LexA/Signal peptidase"/>
    <property type="match status" value="1"/>
</dbReference>
<protein>
    <recommendedName>
        <fullName evidence="4 12">Signal peptidase I</fullName>
        <ecNumber evidence="4 12">3.4.21.89</ecNumber>
    </recommendedName>
</protein>
<accession>A0A0A3IKW7</accession>
<dbReference type="Proteomes" id="UP000030437">
    <property type="component" value="Unassembled WGS sequence"/>
</dbReference>
<dbReference type="InterPro" id="IPR036286">
    <property type="entry name" value="LexA/Signal_pep-like_sf"/>
</dbReference>
<evidence type="ECO:0000256" key="7">
    <source>
        <dbReference type="ARBA" id="ARBA00022692"/>
    </source>
</evidence>
<gene>
    <name evidence="15" type="ORF">CD32_09135</name>
</gene>
<dbReference type="STRING" id="1220589.CD32_09135"/>
<reference evidence="15 16" key="1">
    <citation type="submission" date="2014-02" db="EMBL/GenBank/DDBJ databases">
        <title>Draft genome sequence of Lysinibacillus odysseyi NBRC 100172.</title>
        <authorList>
            <person name="Zhang F."/>
            <person name="Wang G."/>
            <person name="Zhang L."/>
        </authorList>
    </citation>
    <scope>NUCLEOTIDE SEQUENCE [LARGE SCALE GENOMIC DNA]</scope>
    <source>
        <strain evidence="15 16">NBRC 100172</strain>
    </source>
</reference>
<keyword evidence="9" id="KW-1133">Transmembrane helix</keyword>
<evidence type="ECO:0000256" key="8">
    <source>
        <dbReference type="ARBA" id="ARBA00022801"/>
    </source>
</evidence>
<evidence type="ECO:0000259" key="14">
    <source>
        <dbReference type="Pfam" id="PF10502"/>
    </source>
</evidence>
<evidence type="ECO:0000256" key="6">
    <source>
        <dbReference type="ARBA" id="ARBA00022670"/>
    </source>
</evidence>
<organism evidence="15 16">
    <name type="scientific">Lysinibacillus odysseyi 34hs-1 = NBRC 100172</name>
    <dbReference type="NCBI Taxonomy" id="1220589"/>
    <lineage>
        <taxon>Bacteria</taxon>
        <taxon>Bacillati</taxon>
        <taxon>Bacillota</taxon>
        <taxon>Bacilli</taxon>
        <taxon>Bacillales</taxon>
        <taxon>Bacillaceae</taxon>
        <taxon>Lysinibacillus</taxon>
    </lineage>
</organism>
<evidence type="ECO:0000313" key="15">
    <source>
        <dbReference type="EMBL" id="KGR85384.1"/>
    </source>
</evidence>
<evidence type="ECO:0000256" key="4">
    <source>
        <dbReference type="ARBA" id="ARBA00013208"/>
    </source>
</evidence>
<dbReference type="PROSITE" id="PS00760">
    <property type="entry name" value="SPASE_I_2"/>
    <property type="match status" value="1"/>
</dbReference>
<keyword evidence="16" id="KW-1185">Reference proteome</keyword>
<dbReference type="InterPro" id="IPR019533">
    <property type="entry name" value="Peptidase_S26"/>
</dbReference>
<evidence type="ECO:0000313" key="16">
    <source>
        <dbReference type="Proteomes" id="UP000030437"/>
    </source>
</evidence>
<dbReference type="CDD" id="cd06530">
    <property type="entry name" value="S26_SPase_I"/>
    <property type="match status" value="1"/>
</dbReference>
<name>A0A0A3IKW7_9BACI</name>